<protein>
    <submittedName>
        <fullName evidence="2">Uncharacterized protein</fullName>
    </submittedName>
</protein>
<gene>
    <name evidence="2" type="ORF">CAUJ_LOCUS11476</name>
</gene>
<organism evidence="2 3">
    <name type="scientific">Caenorhabditis auriculariae</name>
    <dbReference type="NCBI Taxonomy" id="2777116"/>
    <lineage>
        <taxon>Eukaryota</taxon>
        <taxon>Metazoa</taxon>
        <taxon>Ecdysozoa</taxon>
        <taxon>Nematoda</taxon>
        <taxon>Chromadorea</taxon>
        <taxon>Rhabditida</taxon>
        <taxon>Rhabditina</taxon>
        <taxon>Rhabditomorpha</taxon>
        <taxon>Rhabditoidea</taxon>
        <taxon>Rhabditidae</taxon>
        <taxon>Peloderinae</taxon>
        <taxon>Caenorhabditis</taxon>
    </lineage>
</organism>
<evidence type="ECO:0000313" key="2">
    <source>
        <dbReference type="EMBL" id="CAD6195557.1"/>
    </source>
</evidence>
<feature type="region of interest" description="Disordered" evidence="1">
    <location>
        <begin position="41"/>
        <end position="91"/>
    </location>
</feature>
<sequence>MTESSPEPLDDVDPEMRSTRRVVRWSSMREETRDANGLRRNVTLPGMSRRGRRLRNGADEDVHSFSGHSFLRVPGISGRNSPSVASMSSEPESCIDDVRFINDEDDVDIVRTKRMNVS</sequence>
<reference evidence="2" key="1">
    <citation type="submission" date="2020-10" db="EMBL/GenBank/DDBJ databases">
        <authorList>
            <person name="Kikuchi T."/>
        </authorList>
    </citation>
    <scope>NUCLEOTIDE SEQUENCE</scope>
    <source>
        <strain evidence="2">NKZ352</strain>
    </source>
</reference>
<keyword evidence="3" id="KW-1185">Reference proteome</keyword>
<dbReference type="Proteomes" id="UP000835052">
    <property type="component" value="Unassembled WGS sequence"/>
</dbReference>
<evidence type="ECO:0000313" key="3">
    <source>
        <dbReference type="Proteomes" id="UP000835052"/>
    </source>
</evidence>
<feature type="compositionally biased region" description="Polar residues" evidence="1">
    <location>
        <begin position="78"/>
        <end position="91"/>
    </location>
</feature>
<proteinExistence type="predicted"/>
<evidence type="ECO:0000256" key="1">
    <source>
        <dbReference type="SAM" id="MobiDB-lite"/>
    </source>
</evidence>
<dbReference type="OrthoDB" id="5855187at2759"/>
<accession>A0A8S1HKQ0</accession>
<dbReference type="EMBL" id="CAJGYM010000057">
    <property type="protein sequence ID" value="CAD6195557.1"/>
    <property type="molecule type" value="Genomic_DNA"/>
</dbReference>
<comment type="caution">
    <text evidence="2">The sequence shown here is derived from an EMBL/GenBank/DDBJ whole genome shotgun (WGS) entry which is preliminary data.</text>
</comment>
<dbReference type="AlphaFoldDB" id="A0A8S1HKQ0"/>
<name>A0A8S1HKQ0_9PELO</name>